<evidence type="ECO:0000313" key="2">
    <source>
        <dbReference type="EMBL" id="VTN15522.1"/>
    </source>
</evidence>
<sequence>MAENMRNAGGNIPLALRYYNGGYDRSRWGRENAAYPGAVLGYYQDIISGDTGGNPSGINQERPGSIVQPTSDSGSVSVNDITKSFKSAMEDNKLKLEITTINEKGDRESV</sequence>
<evidence type="ECO:0000256" key="1">
    <source>
        <dbReference type="SAM" id="MobiDB-lite"/>
    </source>
</evidence>
<accession>A0A4U9DCY6</accession>
<protein>
    <recommendedName>
        <fullName evidence="4">Transglycosylase SLT domain-containing protein</fullName>
    </recommendedName>
</protein>
<dbReference type="EMBL" id="CABDVU010000001">
    <property type="protein sequence ID" value="VTN15522.1"/>
    <property type="molecule type" value="Genomic_DNA"/>
</dbReference>
<name>A0A4U9DCY6_RAOTE</name>
<feature type="region of interest" description="Disordered" evidence="1">
    <location>
        <begin position="50"/>
        <end position="77"/>
    </location>
</feature>
<dbReference type="AlphaFoldDB" id="A0A4U9DCY6"/>
<organism evidence="2 3">
    <name type="scientific">Raoultella terrigena</name>
    <name type="common">Klebsiella terrigena</name>
    <dbReference type="NCBI Taxonomy" id="577"/>
    <lineage>
        <taxon>Bacteria</taxon>
        <taxon>Pseudomonadati</taxon>
        <taxon>Pseudomonadota</taxon>
        <taxon>Gammaproteobacteria</taxon>
        <taxon>Enterobacterales</taxon>
        <taxon>Enterobacteriaceae</taxon>
        <taxon>Klebsiella/Raoultella group</taxon>
        <taxon>Raoultella</taxon>
    </lineage>
</organism>
<dbReference type="Proteomes" id="UP000339249">
    <property type="component" value="Unassembled WGS sequence"/>
</dbReference>
<reference evidence="2 3" key="1">
    <citation type="submission" date="2019-04" db="EMBL/GenBank/DDBJ databases">
        <authorList>
            <consortium name="Pathogen Informatics"/>
        </authorList>
    </citation>
    <scope>NUCLEOTIDE SEQUENCE [LARGE SCALE GENOMIC DNA]</scope>
    <source>
        <strain evidence="2 3">NCTC9185</strain>
    </source>
</reference>
<proteinExistence type="predicted"/>
<evidence type="ECO:0008006" key="4">
    <source>
        <dbReference type="Google" id="ProtNLM"/>
    </source>
</evidence>
<feature type="compositionally biased region" description="Polar residues" evidence="1">
    <location>
        <begin position="67"/>
        <end position="77"/>
    </location>
</feature>
<evidence type="ECO:0000313" key="3">
    <source>
        <dbReference type="Proteomes" id="UP000339249"/>
    </source>
</evidence>
<gene>
    <name evidence="2" type="ORF">NCTC9185_07610</name>
</gene>